<organism evidence="2 3">
    <name type="scientific">Chondromyces crocatus</name>
    <dbReference type="NCBI Taxonomy" id="52"/>
    <lineage>
        <taxon>Bacteria</taxon>
        <taxon>Pseudomonadati</taxon>
        <taxon>Myxococcota</taxon>
        <taxon>Polyangia</taxon>
        <taxon>Polyangiales</taxon>
        <taxon>Polyangiaceae</taxon>
        <taxon>Chondromyces</taxon>
    </lineage>
</organism>
<evidence type="ECO:0000313" key="2">
    <source>
        <dbReference type="EMBL" id="AKT38709.1"/>
    </source>
</evidence>
<reference evidence="2 3" key="1">
    <citation type="submission" date="2015-07" db="EMBL/GenBank/DDBJ databases">
        <title>Genome analysis of myxobacterium Chondromyces crocatus Cm c5 reveals a high potential for natural compound synthesis and the genetic basis for the loss of fruiting body formation.</title>
        <authorList>
            <person name="Zaburannyi N."/>
            <person name="Bunk B."/>
            <person name="Maier J."/>
            <person name="Overmann J."/>
            <person name="Mueller R."/>
        </authorList>
    </citation>
    <scope>NUCLEOTIDE SEQUENCE [LARGE SCALE GENOMIC DNA]</scope>
    <source>
        <strain evidence="2 3">Cm c5</strain>
    </source>
</reference>
<dbReference type="AlphaFoldDB" id="A0A0K1ECY9"/>
<gene>
    <name evidence="2" type="ORF">CMC5_028550</name>
</gene>
<dbReference type="EMBL" id="CP012159">
    <property type="protein sequence ID" value="AKT38709.1"/>
    <property type="molecule type" value="Genomic_DNA"/>
</dbReference>
<name>A0A0K1ECY9_CHOCO</name>
<proteinExistence type="predicted"/>
<feature type="region of interest" description="Disordered" evidence="1">
    <location>
        <begin position="114"/>
        <end position="138"/>
    </location>
</feature>
<accession>A0A0K1ECY9</accession>
<evidence type="ECO:0000256" key="1">
    <source>
        <dbReference type="SAM" id="MobiDB-lite"/>
    </source>
</evidence>
<keyword evidence="3" id="KW-1185">Reference proteome</keyword>
<dbReference type="KEGG" id="ccro:CMC5_028550"/>
<evidence type="ECO:0000313" key="3">
    <source>
        <dbReference type="Proteomes" id="UP000067626"/>
    </source>
</evidence>
<dbReference type="Proteomes" id="UP000067626">
    <property type="component" value="Chromosome"/>
</dbReference>
<sequence length="287" mass="31316">MEVLGGVVEVDDLDPLGQRFVQKRPVVFGAISDLDHGEIGALAQGHAELLREDRLERRLTALGHPADLNGAQALSLGIVERNRPTSDLLKACRPARRSVSLALVYAPAWSPPRHRASARECHPARPLRPPVPQARWPGHEAATRSPAVALPIVRSAASAVDPSCSCRVACAPASRRAGHSPAACRHVRLGAAQHAPVRHPFDLHHRHVDVLPLEFLGEELPFDLGHPSVKLSFELTEVVDWRTTPALLDEQLLEECLRFRGNLSPVSVRHVVGRQPDSHTHNNSGQP</sequence>
<protein>
    <submittedName>
        <fullName evidence="2">Uncharacterized protein</fullName>
    </submittedName>
</protein>